<proteinExistence type="inferred from homology"/>
<dbReference type="InterPro" id="IPR050090">
    <property type="entry name" value="Tyrosine_recombinase_XerCD"/>
</dbReference>
<evidence type="ECO:0000256" key="5">
    <source>
        <dbReference type="ARBA" id="ARBA00023163"/>
    </source>
</evidence>
<dbReference type="GeneID" id="30320934"/>
<dbReference type="GO" id="GO:0015074">
    <property type="term" value="P:DNA integration"/>
    <property type="evidence" value="ECO:0007669"/>
    <property type="project" value="UniProtKB-KW"/>
</dbReference>
<sequence length="182" mass="21475">MNNRKHLTPSEVARLLGATQQGKHAERDYCLIWMCFIHGCRVSEINRWRLSDIDLEGKSIYIHRLKNGFSTIHPLYAKEHKALRAWLKVRRTYRGAESDWLFLSEKGNHLSRQRIYWLMRHYSELAGLEVNAHPHMLRHGCGFALADRGIDTRLIQDFLGHKNIQHTVLYTASNARRFKEVW</sequence>
<evidence type="ECO:0000256" key="4">
    <source>
        <dbReference type="ARBA" id="ARBA00023015"/>
    </source>
</evidence>
<dbReference type="PANTHER" id="PTHR30349">
    <property type="entry name" value="PHAGE INTEGRASE-RELATED"/>
    <property type="match status" value="1"/>
</dbReference>
<dbReference type="Gene3D" id="1.10.443.10">
    <property type="entry name" value="Intergrase catalytic core"/>
    <property type="match status" value="1"/>
</dbReference>
<evidence type="ECO:0000313" key="8">
    <source>
        <dbReference type="Proteomes" id="UP000270487"/>
    </source>
</evidence>
<dbReference type="InterPro" id="IPR011010">
    <property type="entry name" value="DNA_brk_join_enz"/>
</dbReference>
<dbReference type="SUPFAM" id="SSF56349">
    <property type="entry name" value="DNA breaking-rejoining enzymes"/>
    <property type="match status" value="1"/>
</dbReference>
<keyword evidence="3" id="KW-0229">DNA integration</keyword>
<keyword evidence="5" id="KW-0804">Transcription</keyword>
<dbReference type="PROSITE" id="PS51898">
    <property type="entry name" value="TYR_RECOMBINASE"/>
    <property type="match status" value="1"/>
</dbReference>
<dbReference type="STRING" id="47917.AV650_07770"/>
<evidence type="ECO:0000256" key="1">
    <source>
        <dbReference type="ARBA" id="ARBA00008857"/>
    </source>
</evidence>
<dbReference type="Pfam" id="PF00589">
    <property type="entry name" value="Phage_integrase"/>
    <property type="match status" value="1"/>
</dbReference>
<dbReference type="AlphaFoldDB" id="A0A0F7HAN5"/>
<accession>A0A0F7HAN5</accession>
<gene>
    <name evidence="7" type="primary">xerD_1</name>
    <name evidence="7" type="ORF">NCTC13193_00904</name>
</gene>
<dbReference type="NCBIfam" id="NF007370">
    <property type="entry name" value="PRK09870.1"/>
    <property type="match status" value="1"/>
</dbReference>
<organism evidence="7 8">
    <name type="scientific">Serratia fonticola</name>
    <dbReference type="NCBI Taxonomy" id="47917"/>
    <lineage>
        <taxon>Bacteria</taxon>
        <taxon>Pseudomonadati</taxon>
        <taxon>Pseudomonadota</taxon>
        <taxon>Gammaproteobacteria</taxon>
        <taxon>Enterobacterales</taxon>
        <taxon>Yersiniaceae</taxon>
        <taxon>Serratia</taxon>
    </lineage>
</organism>
<keyword evidence="4" id="KW-0805">Transcription regulation</keyword>
<evidence type="ECO:0000256" key="6">
    <source>
        <dbReference type="ARBA" id="ARBA00023172"/>
    </source>
</evidence>
<protein>
    <submittedName>
        <fullName evidence="7">Tyrosine recombinase XerD</fullName>
    </submittedName>
</protein>
<comment type="similarity">
    <text evidence="1">Belongs to the 'phage' integrase family.</text>
</comment>
<dbReference type="Proteomes" id="UP000270487">
    <property type="component" value="Chromosome"/>
</dbReference>
<name>A0A0F7HAN5_SERFO</name>
<keyword evidence="6" id="KW-0233">DNA recombination</keyword>
<dbReference type="InterPro" id="IPR002104">
    <property type="entry name" value="Integrase_catalytic"/>
</dbReference>
<dbReference type="GO" id="GO:0006310">
    <property type="term" value="P:DNA recombination"/>
    <property type="evidence" value="ECO:0007669"/>
    <property type="project" value="UniProtKB-KW"/>
</dbReference>
<dbReference type="RefSeq" id="WP_024483500.1">
    <property type="nucleotide sequence ID" value="NZ_CAMISF010000006.1"/>
</dbReference>
<dbReference type="KEGG" id="sfw:WN53_12205"/>
<dbReference type="GO" id="GO:0003677">
    <property type="term" value="F:DNA binding"/>
    <property type="evidence" value="ECO:0007669"/>
    <property type="project" value="InterPro"/>
</dbReference>
<evidence type="ECO:0000313" key="7">
    <source>
        <dbReference type="EMBL" id="VEI63826.1"/>
    </source>
</evidence>
<evidence type="ECO:0000256" key="2">
    <source>
        <dbReference type="ARBA" id="ARBA00022558"/>
    </source>
</evidence>
<dbReference type="EMBL" id="LR134492">
    <property type="protein sequence ID" value="VEI63826.1"/>
    <property type="molecule type" value="Genomic_DNA"/>
</dbReference>
<reference evidence="7 8" key="1">
    <citation type="submission" date="2018-12" db="EMBL/GenBank/DDBJ databases">
        <authorList>
            <consortium name="Pathogen Informatics"/>
        </authorList>
    </citation>
    <scope>NUCLEOTIDE SEQUENCE [LARGE SCALE GENOMIC DNA]</scope>
    <source>
        <strain evidence="7 8">NCTC13193</strain>
    </source>
</reference>
<keyword evidence="2" id="KW-1029">Fimbrium biogenesis</keyword>
<evidence type="ECO:0000256" key="3">
    <source>
        <dbReference type="ARBA" id="ARBA00022908"/>
    </source>
</evidence>
<dbReference type="InterPro" id="IPR013762">
    <property type="entry name" value="Integrase-like_cat_sf"/>
</dbReference>
<dbReference type="PANTHER" id="PTHR30349:SF62">
    <property type="entry name" value="TYPE 1 FIMBRIAE REGULATORY PROTEIN FIMB-RELATED"/>
    <property type="match status" value="1"/>
</dbReference>